<dbReference type="Proteomes" id="UP000646053">
    <property type="component" value="Unassembled WGS sequence"/>
</dbReference>
<dbReference type="InterPro" id="IPR007016">
    <property type="entry name" value="O-antigen_ligase-rel_domated"/>
</dbReference>
<evidence type="ECO:0000256" key="1">
    <source>
        <dbReference type="ARBA" id="ARBA00004141"/>
    </source>
</evidence>
<accession>A0A8J7Z3P8</accession>
<organism evidence="7 8">
    <name type="scientific">Myxacorys almedinensis A</name>
    <dbReference type="NCBI Taxonomy" id="2690445"/>
    <lineage>
        <taxon>Bacteria</taxon>
        <taxon>Bacillati</taxon>
        <taxon>Cyanobacteriota</taxon>
        <taxon>Cyanophyceae</taxon>
        <taxon>Leptolyngbyales</taxon>
        <taxon>Leptolyngbyaceae</taxon>
        <taxon>Myxacorys</taxon>
        <taxon>Myxacorys almedinensis</taxon>
    </lineage>
</organism>
<dbReference type="PANTHER" id="PTHR37422">
    <property type="entry name" value="TEICHURONIC ACID BIOSYNTHESIS PROTEIN TUAE"/>
    <property type="match status" value="1"/>
</dbReference>
<feature type="domain" description="O-antigen ligase-related" evidence="6">
    <location>
        <begin position="196"/>
        <end position="352"/>
    </location>
</feature>
<protein>
    <recommendedName>
        <fullName evidence="6">O-antigen ligase-related domain-containing protein</fullName>
    </recommendedName>
</protein>
<feature type="transmembrane region" description="Helical" evidence="5">
    <location>
        <begin position="344"/>
        <end position="370"/>
    </location>
</feature>
<dbReference type="InterPro" id="IPR051533">
    <property type="entry name" value="WaaL-like"/>
</dbReference>
<keyword evidence="4 5" id="KW-0472">Membrane</keyword>
<feature type="transmembrane region" description="Helical" evidence="5">
    <location>
        <begin position="239"/>
        <end position="257"/>
    </location>
</feature>
<comment type="caution">
    <text evidence="7">The sequence shown here is derived from an EMBL/GenBank/DDBJ whole genome shotgun (WGS) entry which is preliminary data.</text>
</comment>
<feature type="transmembrane region" description="Helical" evidence="5">
    <location>
        <begin position="189"/>
        <end position="206"/>
    </location>
</feature>
<evidence type="ECO:0000256" key="2">
    <source>
        <dbReference type="ARBA" id="ARBA00022692"/>
    </source>
</evidence>
<name>A0A8J7Z3P8_9CYAN</name>
<comment type="subcellular location">
    <subcellularLocation>
        <location evidence="1">Membrane</location>
        <topology evidence="1">Multi-pass membrane protein</topology>
    </subcellularLocation>
</comment>
<feature type="transmembrane region" description="Helical" evidence="5">
    <location>
        <begin position="418"/>
        <end position="435"/>
    </location>
</feature>
<feature type="transmembrane region" description="Helical" evidence="5">
    <location>
        <begin position="120"/>
        <end position="142"/>
    </location>
</feature>
<feature type="transmembrane region" description="Helical" evidence="5">
    <location>
        <begin position="35"/>
        <end position="53"/>
    </location>
</feature>
<dbReference type="EMBL" id="WVIE01000019">
    <property type="protein sequence ID" value="NDJ18730.1"/>
    <property type="molecule type" value="Genomic_DNA"/>
</dbReference>
<feature type="transmembrane region" description="Helical" evidence="5">
    <location>
        <begin position="65"/>
        <end position="84"/>
    </location>
</feature>
<dbReference type="Pfam" id="PF04932">
    <property type="entry name" value="Wzy_C"/>
    <property type="match status" value="1"/>
</dbReference>
<evidence type="ECO:0000256" key="5">
    <source>
        <dbReference type="SAM" id="Phobius"/>
    </source>
</evidence>
<feature type="transmembrane region" description="Helical" evidence="5">
    <location>
        <begin position="7"/>
        <end position="29"/>
    </location>
</feature>
<feature type="transmembrane region" description="Helical" evidence="5">
    <location>
        <begin position="96"/>
        <end position="113"/>
    </location>
</feature>
<dbReference type="PANTHER" id="PTHR37422:SF13">
    <property type="entry name" value="LIPOPOLYSACCHARIDE BIOSYNTHESIS PROTEIN PA4999-RELATED"/>
    <property type="match status" value="1"/>
</dbReference>
<reference evidence="7" key="1">
    <citation type="submission" date="2019-12" db="EMBL/GenBank/DDBJ databases">
        <title>High-Quality draft genome sequences of three cyanobacteria isolated from the limestone walls of the Old Cathedral of Coimbra.</title>
        <authorList>
            <person name="Tiago I."/>
            <person name="Soares F."/>
            <person name="Portugal A."/>
        </authorList>
    </citation>
    <scope>NUCLEOTIDE SEQUENCE</scope>
    <source>
        <strain evidence="7">A</strain>
    </source>
</reference>
<feature type="transmembrane region" description="Helical" evidence="5">
    <location>
        <begin position="162"/>
        <end position="182"/>
    </location>
</feature>
<keyword evidence="2 5" id="KW-0812">Transmembrane</keyword>
<evidence type="ECO:0000256" key="4">
    <source>
        <dbReference type="ARBA" id="ARBA00023136"/>
    </source>
</evidence>
<evidence type="ECO:0000313" key="8">
    <source>
        <dbReference type="Proteomes" id="UP000646053"/>
    </source>
</evidence>
<dbReference type="GO" id="GO:0016020">
    <property type="term" value="C:membrane"/>
    <property type="evidence" value="ECO:0007669"/>
    <property type="project" value="UniProtKB-SubCell"/>
</dbReference>
<dbReference type="AlphaFoldDB" id="A0A8J7Z3P8"/>
<feature type="transmembrane region" description="Helical" evidence="5">
    <location>
        <begin position="391"/>
        <end position="412"/>
    </location>
</feature>
<dbReference type="RefSeq" id="WP_162424258.1">
    <property type="nucleotide sequence ID" value="NZ_WVIE01000019.1"/>
</dbReference>
<proteinExistence type="predicted"/>
<gene>
    <name evidence="7" type="ORF">GS601_15780</name>
</gene>
<evidence type="ECO:0000259" key="6">
    <source>
        <dbReference type="Pfam" id="PF04932"/>
    </source>
</evidence>
<sequence length="446" mass="49034">MKPKSKWSAILLGAYVHGLTLYFTLSSLVGVRSNVLTGIFQVALISIPFLFIITDKKPKQNLFRIGVIDILYIAFVAMFLYDLIFPSPTTVFPENLAIYFSVYWFALVLARSLTFSQFKVFCYASNATASVTSLVLFAQVMSGSAMLVDNGNRLAAGSSGNPILVGYTGAFAFLSGLILWITGKTSTRAIWLLISIPGFFVCTLSGTRSATLSMLASAFLLGVYVLYILLSSNKASSTFFANTVLAAGIFLSGLIILDPVMAIMSPEKRSDEPSLLASAIENGISRIDILFRVASGGRGDMSIDGRQAIYQYAWELFLKNPIWGNGLYSSGSAHNAFLQVATEFGVFGILTFTVPLLCLSYQFFKVIGLSMVQLDQRRSLRHPLRLLKSDYATMTGFSIIFFIQALCLFSFHGDPYRNYLPLCSIGVLIAFVRLSKREIQENLQSS</sequence>
<evidence type="ECO:0000313" key="7">
    <source>
        <dbReference type="EMBL" id="NDJ18730.1"/>
    </source>
</evidence>
<evidence type="ECO:0000256" key="3">
    <source>
        <dbReference type="ARBA" id="ARBA00022989"/>
    </source>
</evidence>
<keyword evidence="3 5" id="KW-1133">Transmembrane helix</keyword>
<feature type="transmembrane region" description="Helical" evidence="5">
    <location>
        <begin position="212"/>
        <end position="230"/>
    </location>
</feature>
<keyword evidence="8" id="KW-1185">Reference proteome</keyword>